<name>A0ABU2B8B4_9CORY</name>
<protein>
    <submittedName>
        <fullName evidence="1">Uncharacterized protein</fullName>
    </submittedName>
</protein>
<dbReference type="Proteomes" id="UP001183619">
    <property type="component" value="Unassembled WGS sequence"/>
</dbReference>
<evidence type="ECO:0000313" key="1">
    <source>
        <dbReference type="EMBL" id="MDR7354506.1"/>
    </source>
</evidence>
<dbReference type="EMBL" id="JAVDYF010000001">
    <property type="protein sequence ID" value="MDR7354506.1"/>
    <property type="molecule type" value="Genomic_DNA"/>
</dbReference>
<reference evidence="1 2" key="1">
    <citation type="submission" date="2023-07" db="EMBL/GenBank/DDBJ databases">
        <title>Sequencing the genomes of 1000 actinobacteria strains.</title>
        <authorList>
            <person name="Klenk H.-P."/>
        </authorList>
    </citation>
    <scope>NUCLEOTIDE SEQUENCE [LARGE SCALE GENOMIC DNA]</scope>
    <source>
        <strain evidence="1 2">DSM 44508</strain>
    </source>
</reference>
<accession>A0ABU2B8B4</accession>
<sequence>MDDGSDHFIETNNDLFNNISYHGKPVLSEGIRGNDYTNDLLIVERSFCSSRYN</sequence>
<gene>
    <name evidence="1" type="ORF">J2S37_001044</name>
</gene>
<comment type="caution">
    <text evidence="1">The sequence shown here is derived from an EMBL/GenBank/DDBJ whole genome shotgun (WGS) entry which is preliminary data.</text>
</comment>
<proteinExistence type="predicted"/>
<keyword evidence="2" id="KW-1185">Reference proteome</keyword>
<evidence type="ECO:0000313" key="2">
    <source>
        <dbReference type="Proteomes" id="UP001183619"/>
    </source>
</evidence>
<organism evidence="1 2">
    <name type="scientific">Corynebacterium felinum</name>
    <dbReference type="NCBI Taxonomy" id="131318"/>
    <lineage>
        <taxon>Bacteria</taxon>
        <taxon>Bacillati</taxon>
        <taxon>Actinomycetota</taxon>
        <taxon>Actinomycetes</taxon>
        <taxon>Mycobacteriales</taxon>
        <taxon>Corynebacteriaceae</taxon>
        <taxon>Corynebacterium</taxon>
    </lineage>
</organism>